<accession>A0A2K0TIJ0</accession>
<organism evidence="1 2">
    <name type="scientific">Trichoderma gamsii</name>
    <dbReference type="NCBI Taxonomy" id="398673"/>
    <lineage>
        <taxon>Eukaryota</taxon>
        <taxon>Fungi</taxon>
        <taxon>Dikarya</taxon>
        <taxon>Ascomycota</taxon>
        <taxon>Pezizomycotina</taxon>
        <taxon>Sordariomycetes</taxon>
        <taxon>Hypocreomycetidae</taxon>
        <taxon>Hypocreales</taxon>
        <taxon>Hypocreaceae</taxon>
        <taxon>Trichoderma</taxon>
    </lineage>
</organism>
<comment type="caution">
    <text evidence="1">The sequence shown here is derived from an EMBL/GenBank/DDBJ whole genome shotgun (WGS) entry which is preliminary data.</text>
</comment>
<sequence length="65" mass="7407">MDTLRLHQSRCNPFQRRGVPNRSETPDTIFQHYCRRYSCRRAAATSVEIAGVRLAVSDQSPECPA</sequence>
<proteinExistence type="predicted"/>
<evidence type="ECO:0000313" key="1">
    <source>
        <dbReference type="EMBL" id="PNP45351.1"/>
    </source>
</evidence>
<dbReference type="AlphaFoldDB" id="A0A2K0TIJ0"/>
<dbReference type="Proteomes" id="UP000236546">
    <property type="component" value="Unassembled WGS sequence"/>
</dbReference>
<gene>
    <name evidence="1" type="ORF">TGAMA5MH_03075</name>
</gene>
<reference evidence="1 2" key="1">
    <citation type="submission" date="2017-02" db="EMBL/GenBank/DDBJ databases">
        <title>Genomes of Trichoderma spp. with biocontrol activity.</title>
        <authorList>
            <person name="Gardiner D."/>
            <person name="Kazan K."/>
            <person name="Vos C."/>
            <person name="Harvey P."/>
        </authorList>
    </citation>
    <scope>NUCLEOTIDE SEQUENCE [LARGE SCALE GENOMIC DNA]</scope>
    <source>
        <strain evidence="1 2">A5MH</strain>
    </source>
</reference>
<evidence type="ECO:0000313" key="2">
    <source>
        <dbReference type="Proteomes" id="UP000236546"/>
    </source>
</evidence>
<protein>
    <submittedName>
        <fullName evidence="1">Uncharacterized protein</fullName>
    </submittedName>
</protein>
<name>A0A2K0TIJ0_9HYPO</name>
<dbReference type="EMBL" id="MTYH01000025">
    <property type="protein sequence ID" value="PNP45351.1"/>
    <property type="molecule type" value="Genomic_DNA"/>
</dbReference>